<reference evidence="6" key="1">
    <citation type="journal article" date="2017" name="Genome Announc.">
        <title>Draft Genome Sequence of Terrimicrobium sacchariphilum NM-5T, a Facultative Anaerobic Soil Bacterium of the Class Spartobacteria.</title>
        <authorList>
            <person name="Qiu Y.L."/>
            <person name="Tourlousse D.M."/>
            <person name="Matsuura N."/>
            <person name="Ohashi A."/>
            <person name="Sekiguchi Y."/>
        </authorList>
    </citation>
    <scope>NUCLEOTIDE SEQUENCE [LARGE SCALE GENOMIC DNA]</scope>
    <source>
        <strain evidence="6">NM-5</strain>
    </source>
</reference>
<evidence type="ECO:0000313" key="5">
    <source>
        <dbReference type="EMBL" id="GAT34333.1"/>
    </source>
</evidence>
<evidence type="ECO:0000259" key="3">
    <source>
        <dbReference type="PROSITE" id="PS50110"/>
    </source>
</evidence>
<keyword evidence="2" id="KW-0597">Phosphoprotein</keyword>
<keyword evidence="1" id="KW-0238">DNA-binding</keyword>
<dbReference type="GO" id="GO:0000976">
    <property type="term" value="F:transcription cis-regulatory region binding"/>
    <property type="evidence" value="ECO:0007669"/>
    <property type="project" value="TreeGrafter"/>
</dbReference>
<evidence type="ECO:0000313" key="6">
    <source>
        <dbReference type="Proteomes" id="UP000076023"/>
    </source>
</evidence>
<feature type="domain" description="Response regulatory" evidence="3">
    <location>
        <begin position="6"/>
        <end position="117"/>
    </location>
</feature>
<keyword evidence="6" id="KW-1185">Reference proteome</keyword>
<dbReference type="InterPro" id="IPR001789">
    <property type="entry name" value="Sig_transdc_resp-reg_receiver"/>
</dbReference>
<dbReference type="AlphaFoldDB" id="A0A146GAQ4"/>
<comment type="caution">
    <text evidence="5">The sequence shown here is derived from an EMBL/GenBank/DDBJ whole genome shotgun (WGS) entry which is preliminary data.</text>
</comment>
<proteinExistence type="predicted"/>
<dbReference type="Pfam" id="PF00072">
    <property type="entry name" value="Response_reg"/>
    <property type="match status" value="1"/>
</dbReference>
<dbReference type="PROSITE" id="PS50110">
    <property type="entry name" value="RESPONSE_REGULATORY"/>
    <property type="match status" value="1"/>
</dbReference>
<dbReference type="PROSITE" id="PS50930">
    <property type="entry name" value="HTH_LYTTR"/>
    <property type="match status" value="1"/>
</dbReference>
<sequence length="241" mass="26803">MPSLIRALLVDDEPPARRWLARLLRDHADVALAGEAGTVEEAVSLAAAVRPDVVFLDVQMPPANGFDLLPHLPPGTRVVFVTAHDSYAVRAFQTNALDYLLKPVHPERLEETLRRLRLQPAPSVSADPPERLDLNDLAPLRDGRILHMVRVGDIAAIQAEGAYTRVHVAGQSPVVVLRRVKEWEEILPAPPFVRMERSLIVNLSRIRAAEGGNREETRLLLRDAGEIVLGRAATRRLRRLL</sequence>
<dbReference type="GO" id="GO:0006355">
    <property type="term" value="P:regulation of DNA-templated transcription"/>
    <property type="evidence" value="ECO:0007669"/>
    <property type="project" value="TreeGrafter"/>
</dbReference>
<dbReference type="InterPro" id="IPR007492">
    <property type="entry name" value="LytTR_DNA-bd_dom"/>
</dbReference>
<dbReference type="Gene3D" id="2.40.50.1020">
    <property type="entry name" value="LytTr DNA-binding domain"/>
    <property type="match status" value="1"/>
</dbReference>
<feature type="domain" description="HTH LytTR-type" evidence="4">
    <location>
        <begin position="138"/>
        <end position="241"/>
    </location>
</feature>
<dbReference type="FunCoup" id="A0A146GAQ4">
    <property type="interactions" value="63"/>
</dbReference>
<dbReference type="InterPro" id="IPR039420">
    <property type="entry name" value="WalR-like"/>
</dbReference>
<dbReference type="SMART" id="SM00448">
    <property type="entry name" value="REC"/>
    <property type="match status" value="1"/>
</dbReference>
<dbReference type="RefSeq" id="WP_084400494.1">
    <property type="nucleotide sequence ID" value="NZ_BDCO01000002.1"/>
</dbReference>
<dbReference type="GO" id="GO:0032993">
    <property type="term" value="C:protein-DNA complex"/>
    <property type="evidence" value="ECO:0007669"/>
    <property type="project" value="TreeGrafter"/>
</dbReference>
<accession>A0A146GAQ4</accession>
<dbReference type="STRING" id="690879.TSACC_22758"/>
<dbReference type="PANTHER" id="PTHR48111:SF69">
    <property type="entry name" value="RESPONSE REGULATOR RECEIVER"/>
    <property type="match status" value="1"/>
</dbReference>
<protein>
    <submittedName>
        <fullName evidence="5">Two-component system, LytT family</fullName>
    </submittedName>
</protein>
<dbReference type="GO" id="GO:0005829">
    <property type="term" value="C:cytosol"/>
    <property type="evidence" value="ECO:0007669"/>
    <property type="project" value="TreeGrafter"/>
</dbReference>
<dbReference type="EMBL" id="BDCO01000002">
    <property type="protein sequence ID" value="GAT34333.1"/>
    <property type="molecule type" value="Genomic_DNA"/>
</dbReference>
<dbReference type="Gene3D" id="3.40.50.2300">
    <property type="match status" value="1"/>
</dbReference>
<dbReference type="InterPro" id="IPR011006">
    <property type="entry name" value="CheY-like_superfamily"/>
</dbReference>
<dbReference type="InParanoid" id="A0A146GAQ4"/>
<dbReference type="SMART" id="SM00850">
    <property type="entry name" value="LytTR"/>
    <property type="match status" value="1"/>
</dbReference>
<evidence type="ECO:0000256" key="1">
    <source>
        <dbReference type="ARBA" id="ARBA00023125"/>
    </source>
</evidence>
<dbReference type="SUPFAM" id="SSF52172">
    <property type="entry name" value="CheY-like"/>
    <property type="match status" value="1"/>
</dbReference>
<evidence type="ECO:0000259" key="4">
    <source>
        <dbReference type="PROSITE" id="PS50930"/>
    </source>
</evidence>
<evidence type="ECO:0000256" key="2">
    <source>
        <dbReference type="PROSITE-ProRule" id="PRU00169"/>
    </source>
</evidence>
<dbReference type="Pfam" id="PF04397">
    <property type="entry name" value="LytTR"/>
    <property type="match status" value="1"/>
</dbReference>
<organism evidence="5 6">
    <name type="scientific">Terrimicrobium sacchariphilum</name>
    <dbReference type="NCBI Taxonomy" id="690879"/>
    <lineage>
        <taxon>Bacteria</taxon>
        <taxon>Pseudomonadati</taxon>
        <taxon>Verrucomicrobiota</taxon>
        <taxon>Terrimicrobiia</taxon>
        <taxon>Terrimicrobiales</taxon>
        <taxon>Terrimicrobiaceae</taxon>
        <taxon>Terrimicrobium</taxon>
    </lineage>
</organism>
<dbReference type="PANTHER" id="PTHR48111">
    <property type="entry name" value="REGULATOR OF RPOS"/>
    <property type="match status" value="1"/>
</dbReference>
<dbReference type="Proteomes" id="UP000076023">
    <property type="component" value="Unassembled WGS sequence"/>
</dbReference>
<dbReference type="GO" id="GO:0000156">
    <property type="term" value="F:phosphorelay response regulator activity"/>
    <property type="evidence" value="ECO:0007669"/>
    <property type="project" value="TreeGrafter"/>
</dbReference>
<name>A0A146GAQ4_TERSA</name>
<gene>
    <name evidence="5" type="ORF">TSACC_22758</name>
</gene>
<feature type="modified residue" description="4-aspartylphosphate" evidence="2">
    <location>
        <position position="57"/>
    </location>
</feature>
<dbReference type="OrthoDB" id="236568at2"/>